<keyword evidence="4" id="KW-0699">rRNA-binding</keyword>
<evidence type="ECO:0000313" key="5">
    <source>
        <dbReference type="EMBL" id="MBR8536454.1"/>
    </source>
</evidence>
<keyword evidence="3 4" id="KW-0687">Ribonucleoprotein</keyword>
<dbReference type="InterPro" id="IPR012678">
    <property type="entry name" value="Ribosomal_uL23/eL15/eS24_sf"/>
</dbReference>
<dbReference type="PANTHER" id="PTHR11620">
    <property type="entry name" value="60S RIBOSOMAL PROTEIN L23A"/>
    <property type="match status" value="1"/>
</dbReference>
<comment type="function">
    <text evidence="4">One of the early assembly proteins it binds 23S rRNA. One of the proteins that surrounds the polypeptide exit tunnel on the outside of the ribosome. Forms the main docking site for trigger factor binding to the ribosome.</text>
</comment>
<gene>
    <name evidence="4 5" type="primary">rplW</name>
    <name evidence="5" type="ORF">KDU71_12850</name>
</gene>
<evidence type="ECO:0000256" key="4">
    <source>
        <dbReference type="HAMAP-Rule" id="MF_01369"/>
    </source>
</evidence>
<comment type="subunit">
    <text evidence="4">Part of the 50S ribosomal subunit. Contacts protein L29, and trigger factor when it is bound to the ribosome.</text>
</comment>
<evidence type="ECO:0000256" key="3">
    <source>
        <dbReference type="ARBA" id="ARBA00023274"/>
    </source>
</evidence>
<reference evidence="5" key="2">
    <citation type="submission" date="2021-04" db="EMBL/GenBank/DDBJ databases">
        <authorList>
            <person name="Zhang T."/>
            <person name="Zhang Y."/>
            <person name="Lu D."/>
            <person name="Zuo D."/>
            <person name="Du Z."/>
        </authorList>
    </citation>
    <scope>NUCLEOTIDE SEQUENCE</scope>
    <source>
        <strain evidence="5">JR1</strain>
    </source>
</reference>
<protein>
    <recommendedName>
        <fullName evidence="4">Large ribosomal subunit protein uL23</fullName>
    </recommendedName>
</protein>
<dbReference type="GO" id="GO:0006412">
    <property type="term" value="P:translation"/>
    <property type="evidence" value="ECO:0007669"/>
    <property type="project" value="UniProtKB-UniRule"/>
</dbReference>
<dbReference type="InterPro" id="IPR012677">
    <property type="entry name" value="Nucleotide-bd_a/b_plait_sf"/>
</dbReference>
<evidence type="ECO:0000313" key="6">
    <source>
        <dbReference type="Proteomes" id="UP000679220"/>
    </source>
</evidence>
<dbReference type="Pfam" id="PF00276">
    <property type="entry name" value="Ribosomal_L23"/>
    <property type="match status" value="1"/>
</dbReference>
<dbReference type="GO" id="GO:1990904">
    <property type="term" value="C:ribonucleoprotein complex"/>
    <property type="evidence" value="ECO:0007669"/>
    <property type="project" value="UniProtKB-KW"/>
</dbReference>
<dbReference type="GO" id="GO:0019843">
    <property type="term" value="F:rRNA binding"/>
    <property type="evidence" value="ECO:0007669"/>
    <property type="project" value="UniProtKB-UniRule"/>
</dbReference>
<dbReference type="Gene3D" id="3.30.70.330">
    <property type="match status" value="1"/>
</dbReference>
<organism evidence="5 6">
    <name type="scientific">Carboxylicivirga sediminis</name>
    <dbReference type="NCBI Taxonomy" id="2006564"/>
    <lineage>
        <taxon>Bacteria</taxon>
        <taxon>Pseudomonadati</taxon>
        <taxon>Bacteroidota</taxon>
        <taxon>Bacteroidia</taxon>
        <taxon>Marinilabiliales</taxon>
        <taxon>Marinilabiliaceae</taxon>
        <taxon>Carboxylicivirga</taxon>
    </lineage>
</organism>
<dbReference type="GO" id="GO:0003735">
    <property type="term" value="F:structural constituent of ribosome"/>
    <property type="evidence" value="ECO:0007669"/>
    <property type="project" value="InterPro"/>
</dbReference>
<keyword evidence="6" id="KW-1185">Reference proteome</keyword>
<dbReference type="GO" id="GO:0005840">
    <property type="term" value="C:ribosome"/>
    <property type="evidence" value="ECO:0007669"/>
    <property type="project" value="UniProtKB-KW"/>
</dbReference>
<dbReference type="NCBIfam" id="NF004363">
    <property type="entry name" value="PRK05738.2-4"/>
    <property type="match status" value="1"/>
</dbReference>
<dbReference type="RefSeq" id="WP_212191484.1">
    <property type="nucleotide sequence ID" value="NZ_JAGTAR010000019.1"/>
</dbReference>
<comment type="caution">
    <text evidence="5">The sequence shown here is derived from an EMBL/GenBank/DDBJ whole genome shotgun (WGS) entry which is preliminary data.</text>
</comment>
<dbReference type="InterPro" id="IPR013025">
    <property type="entry name" value="Ribosomal_uL23-like"/>
</dbReference>
<dbReference type="SUPFAM" id="SSF54189">
    <property type="entry name" value="Ribosomal proteins S24e, L23 and L15e"/>
    <property type="match status" value="1"/>
</dbReference>
<dbReference type="EMBL" id="JAGTAR010000019">
    <property type="protein sequence ID" value="MBR8536454.1"/>
    <property type="molecule type" value="Genomic_DNA"/>
</dbReference>
<dbReference type="HAMAP" id="MF_01369_B">
    <property type="entry name" value="Ribosomal_uL23_B"/>
    <property type="match status" value="1"/>
</dbReference>
<keyword evidence="4" id="KW-0694">RNA-binding</keyword>
<dbReference type="Proteomes" id="UP000679220">
    <property type="component" value="Unassembled WGS sequence"/>
</dbReference>
<name>A0A941F4V3_9BACT</name>
<reference evidence="5" key="1">
    <citation type="journal article" date="2018" name="Int. J. Syst. Evol. Microbiol.">
        <title>Carboxylicivirga sediminis sp. nov., isolated from coastal sediment.</title>
        <authorList>
            <person name="Wang F.Q."/>
            <person name="Ren L.H."/>
            <person name="Zou R.J."/>
            <person name="Sun Y.Z."/>
            <person name="Liu X.J."/>
            <person name="Jiang F."/>
            <person name="Liu L.J."/>
        </authorList>
    </citation>
    <scope>NUCLEOTIDE SEQUENCE</scope>
    <source>
        <strain evidence="5">JR1</strain>
    </source>
</reference>
<dbReference type="AlphaFoldDB" id="A0A941F4V3"/>
<proteinExistence type="inferred from homology"/>
<accession>A0A941F4V3</accession>
<evidence type="ECO:0000256" key="1">
    <source>
        <dbReference type="ARBA" id="ARBA00006700"/>
    </source>
</evidence>
<comment type="similarity">
    <text evidence="1 4">Belongs to the universal ribosomal protein uL23 family.</text>
</comment>
<keyword evidence="2 4" id="KW-0689">Ribosomal protein</keyword>
<sequence length="96" mass="10738">MKVIIKPIVTEKMTELGEKLNRFAFVVDKKANKLQIKDAVEELYNVSVESVNTMVYAGKSKSRYTKSGVIVGRTNSFKKAVVTLAEGDTIDFYSNI</sequence>
<evidence type="ECO:0000256" key="2">
    <source>
        <dbReference type="ARBA" id="ARBA00022980"/>
    </source>
</evidence>